<dbReference type="Gene3D" id="3.40.50.720">
    <property type="entry name" value="NAD(P)-binding Rossmann-like Domain"/>
    <property type="match status" value="1"/>
</dbReference>
<evidence type="ECO:0000313" key="6">
    <source>
        <dbReference type="EMBL" id="OAF04706.1"/>
    </source>
</evidence>
<keyword evidence="7" id="KW-1185">Reference proteome</keyword>
<evidence type="ECO:0000313" key="7">
    <source>
        <dbReference type="Proteomes" id="UP000076959"/>
    </source>
</evidence>
<dbReference type="GO" id="GO:0016491">
    <property type="term" value="F:oxidoreductase activity"/>
    <property type="evidence" value="ECO:0007669"/>
    <property type="project" value="UniProtKB-KW"/>
</dbReference>
<dbReference type="AlphaFoldDB" id="A0A176YF95"/>
<dbReference type="PANTHER" id="PTHR43060">
    <property type="entry name" value="3-HYDROXYISOBUTYRATE DEHYDROGENASE-LIKE 1, MITOCHONDRIAL-RELATED"/>
    <property type="match status" value="1"/>
</dbReference>
<dbReference type="GO" id="GO:0050661">
    <property type="term" value="F:NADP binding"/>
    <property type="evidence" value="ECO:0007669"/>
    <property type="project" value="InterPro"/>
</dbReference>
<evidence type="ECO:0000256" key="2">
    <source>
        <dbReference type="ARBA" id="ARBA00023027"/>
    </source>
</evidence>
<proteinExistence type="predicted"/>
<feature type="domain" description="3-hydroxyisobutyrate dehydrogenase-like NAD-binding" evidence="5">
    <location>
        <begin position="170"/>
        <end position="281"/>
    </location>
</feature>
<reference evidence="6 7" key="1">
    <citation type="submission" date="2016-03" db="EMBL/GenBank/DDBJ databases">
        <title>Draft Genome Sequence of the Strain BR 10245 (Bradyrhizobium sp.) isolated from nodules of Centrolobium paraense.</title>
        <authorList>
            <person name="Simoes-Araujo J.L.Sr."/>
            <person name="Barauna A.C."/>
            <person name="Silva K."/>
            <person name="Zilli J.E."/>
        </authorList>
    </citation>
    <scope>NUCLEOTIDE SEQUENCE [LARGE SCALE GENOMIC DNA]</scope>
    <source>
        <strain evidence="6 7">BR 10245</strain>
    </source>
</reference>
<dbReference type="PANTHER" id="PTHR43060:SF15">
    <property type="entry name" value="3-HYDROXYISOBUTYRATE DEHYDROGENASE-LIKE 1, MITOCHONDRIAL-RELATED"/>
    <property type="match status" value="1"/>
</dbReference>
<dbReference type="SUPFAM" id="SSF48179">
    <property type="entry name" value="6-phosphogluconate dehydrogenase C-terminal domain-like"/>
    <property type="match status" value="1"/>
</dbReference>
<dbReference type="GO" id="GO:0051287">
    <property type="term" value="F:NAD binding"/>
    <property type="evidence" value="ECO:0007669"/>
    <property type="project" value="InterPro"/>
</dbReference>
<evidence type="ECO:0000259" key="5">
    <source>
        <dbReference type="Pfam" id="PF14833"/>
    </source>
</evidence>
<feature type="active site" evidence="3">
    <location>
        <position position="176"/>
    </location>
</feature>
<dbReference type="InterPro" id="IPR015815">
    <property type="entry name" value="HIBADH-related"/>
</dbReference>
<dbReference type="Gene3D" id="1.10.1040.10">
    <property type="entry name" value="N-(1-d-carboxylethyl)-l-norvaline Dehydrogenase, domain 2"/>
    <property type="match status" value="1"/>
</dbReference>
<dbReference type="InterPro" id="IPR029154">
    <property type="entry name" value="HIBADH-like_NADP-bd"/>
</dbReference>
<dbReference type="InterPro" id="IPR006115">
    <property type="entry name" value="6PGDH_NADP-bd"/>
</dbReference>
<dbReference type="EMBL" id="LUUB01000083">
    <property type="protein sequence ID" value="OAF04706.1"/>
    <property type="molecule type" value="Genomic_DNA"/>
</dbReference>
<dbReference type="PIRSF" id="PIRSF000103">
    <property type="entry name" value="HIBADH"/>
    <property type="match status" value="1"/>
</dbReference>
<evidence type="ECO:0000256" key="3">
    <source>
        <dbReference type="PIRSR" id="PIRSR000103-1"/>
    </source>
</evidence>
<dbReference type="STRING" id="1505087.AYJ54_23885"/>
<evidence type="ECO:0000259" key="4">
    <source>
        <dbReference type="Pfam" id="PF03446"/>
    </source>
</evidence>
<dbReference type="InterPro" id="IPR036291">
    <property type="entry name" value="NAD(P)-bd_dom_sf"/>
</dbReference>
<organism evidence="6 7">
    <name type="scientific">Bradyrhizobium centrolobii</name>
    <dbReference type="NCBI Taxonomy" id="1505087"/>
    <lineage>
        <taxon>Bacteria</taxon>
        <taxon>Pseudomonadati</taxon>
        <taxon>Pseudomonadota</taxon>
        <taxon>Alphaproteobacteria</taxon>
        <taxon>Hyphomicrobiales</taxon>
        <taxon>Nitrobacteraceae</taxon>
        <taxon>Bradyrhizobium</taxon>
    </lineage>
</organism>
<dbReference type="Pfam" id="PF03446">
    <property type="entry name" value="NAD_binding_2"/>
    <property type="match status" value="1"/>
</dbReference>
<feature type="domain" description="6-phosphogluconate dehydrogenase NADP-binding" evidence="4">
    <location>
        <begin position="9"/>
        <end position="167"/>
    </location>
</feature>
<gene>
    <name evidence="6" type="ORF">AYJ54_23885</name>
</gene>
<dbReference type="SUPFAM" id="SSF51735">
    <property type="entry name" value="NAD(P)-binding Rossmann-fold domains"/>
    <property type="match status" value="1"/>
</dbReference>
<dbReference type="Pfam" id="PF14833">
    <property type="entry name" value="NAD_binding_11"/>
    <property type="match status" value="1"/>
</dbReference>
<sequence length="298" mass="31374">MTMTGSSTFGFIGLGVMGEPMCRHLVQKTRVKVLVHDINAEPVARLVQTGAIDAGSISGLAKANVIFISMPSGEHLKKICEMAGGLLEFARPGQTIVDLSTSPLKLTRELAGTFAARGADYADAPVARTRAAAEAGTLAISVGATPEVFTRIEPLLRCFASEVTHCGDVGSGQVVKILNNMVVVGTVTALCEAAAIAESAGVSTRTLFDAFSKGSADSFALRNHGYKAVAAREFPERVFSTDYMHKDISYALDMAKDAGIEAREAALGASLLTEASQSGFGANYWPVIVKIIERSSKQ</sequence>
<accession>A0A176YF95</accession>
<dbReference type="InterPro" id="IPR013328">
    <property type="entry name" value="6PGD_dom2"/>
</dbReference>
<protein>
    <submittedName>
        <fullName evidence="6">2-hydroxy-3-oxopropionate reductase</fullName>
    </submittedName>
</protein>
<dbReference type="OrthoDB" id="9812907at2"/>
<comment type="caution">
    <text evidence="6">The sequence shown here is derived from an EMBL/GenBank/DDBJ whole genome shotgun (WGS) entry which is preliminary data.</text>
</comment>
<dbReference type="Proteomes" id="UP000076959">
    <property type="component" value="Unassembled WGS sequence"/>
</dbReference>
<keyword evidence="2" id="KW-0520">NAD</keyword>
<dbReference type="InterPro" id="IPR008927">
    <property type="entry name" value="6-PGluconate_DH-like_C_sf"/>
</dbReference>
<evidence type="ECO:0000256" key="1">
    <source>
        <dbReference type="ARBA" id="ARBA00023002"/>
    </source>
</evidence>
<name>A0A176YF95_9BRAD</name>
<keyword evidence="1" id="KW-0560">Oxidoreductase</keyword>